<comment type="catalytic activity">
    <reaction evidence="17">
        <text>Na(+)(in) = Na(+)(out)</text>
        <dbReference type="Rhea" id="RHEA:34963"/>
        <dbReference type="ChEBI" id="CHEBI:29101"/>
    </reaction>
</comment>
<sequence>GPSQPQLLQALTPIFNLSAIRPVMNMTTSTNVSMYFILYGVLGVVSPPNLESDDFTGWWKNEFVTWDPVQCGTDKISLPRTKFWAPDIVINEFMDENTAPVVPFVYLYSNGMLHDALPVRVVSSCNLDIYTFPFDIQNCTLTFNSYIHQSELSPHKQITQTSKNVITTMGEWELLDISSHKPETDLSDDKYIDHLDFHVVRRRAMLYVINLLIPSCFLITVDLFSFMLPPHSVDRSSFKMTLILGYTVFLLIMNDLLPITGNTIPLINVFFSLCLAMMVASLLETILITNLLSNSDKLPPLPRWVSVVFLQCLGHLVCLPPKTKHRKHPGFKLDTDLGRQGAGEGPMEPAVEGGAIRLQVEQKLGNSQSAEEWMQVGFIIDRLLFGLYIIFITVSFFTIIIIWVNSYYN</sequence>
<keyword evidence="3 20" id="KW-0812">Transmembrane</keyword>
<comment type="function">
    <text evidence="19">Forms serotonin (5-hydroxytryptamine/5-HT3)-activated cation-selective channel complexes, which when activated cause fast, depolarizing responses in neurons.</text>
</comment>
<evidence type="ECO:0000256" key="13">
    <source>
        <dbReference type="ARBA" id="ARBA00023286"/>
    </source>
</evidence>
<evidence type="ECO:0000259" key="22">
    <source>
        <dbReference type="Pfam" id="PF02932"/>
    </source>
</evidence>
<keyword evidence="9" id="KW-1015">Disulfide bond</keyword>
<dbReference type="SUPFAM" id="SSF63712">
    <property type="entry name" value="Nicotinic receptor ligand binding domain-like"/>
    <property type="match status" value="1"/>
</dbReference>
<evidence type="ECO:0000256" key="5">
    <source>
        <dbReference type="ARBA" id="ARBA00022989"/>
    </source>
</evidence>
<evidence type="ECO:0000256" key="18">
    <source>
        <dbReference type="ARBA" id="ARBA00036634"/>
    </source>
</evidence>
<dbReference type="GO" id="GO:0005230">
    <property type="term" value="F:extracellular ligand-gated monoatomic ion channel activity"/>
    <property type="evidence" value="ECO:0007669"/>
    <property type="project" value="InterPro"/>
</dbReference>
<keyword evidence="11" id="KW-0325">Glycoprotein</keyword>
<feature type="domain" description="Neurotransmitter-gated ion-channel ligand-binding" evidence="21">
    <location>
        <begin position="18"/>
        <end position="203"/>
    </location>
</feature>
<evidence type="ECO:0000256" key="17">
    <source>
        <dbReference type="ARBA" id="ARBA00036239"/>
    </source>
</evidence>
<dbReference type="GeneTree" id="ENSGT00940000164924"/>
<proteinExistence type="inferred from homology"/>
<feature type="domain" description="Neurotransmitter-gated ion-channel transmembrane" evidence="22">
    <location>
        <begin position="211"/>
        <end position="326"/>
    </location>
</feature>
<keyword evidence="4" id="KW-0732">Signal</keyword>
<keyword evidence="5 20" id="KW-1133">Transmembrane helix</keyword>
<evidence type="ECO:0000256" key="12">
    <source>
        <dbReference type="ARBA" id="ARBA00023257"/>
    </source>
</evidence>
<keyword evidence="10" id="KW-0675">Receptor</keyword>
<dbReference type="Gene3D" id="1.20.58.390">
    <property type="entry name" value="Neurotransmitter-gated ion-channel transmembrane domain"/>
    <property type="match status" value="1"/>
</dbReference>
<reference evidence="23" key="2">
    <citation type="submission" date="2025-08" db="UniProtKB">
        <authorList>
            <consortium name="Ensembl"/>
        </authorList>
    </citation>
    <scope>IDENTIFICATION</scope>
</reference>
<dbReference type="Proteomes" id="UP000005226">
    <property type="component" value="Chromosome 20"/>
</dbReference>
<feature type="transmembrane region" description="Helical" evidence="20">
    <location>
        <begin position="204"/>
        <end position="228"/>
    </location>
</feature>
<dbReference type="PROSITE" id="PS00236">
    <property type="entry name" value="NEUROTR_ION_CHANNEL"/>
    <property type="match status" value="1"/>
</dbReference>
<dbReference type="PRINTS" id="PR00252">
    <property type="entry name" value="NRIONCHANNEL"/>
</dbReference>
<comment type="catalytic activity">
    <reaction evidence="16">
        <text>K(+)(in) = K(+)(out)</text>
        <dbReference type="Rhea" id="RHEA:29463"/>
        <dbReference type="ChEBI" id="CHEBI:29103"/>
    </reaction>
</comment>
<evidence type="ECO:0000313" key="24">
    <source>
        <dbReference type="Proteomes" id="UP000005226"/>
    </source>
</evidence>
<evidence type="ECO:0000256" key="10">
    <source>
        <dbReference type="ARBA" id="ARBA00023170"/>
    </source>
</evidence>
<keyword evidence="14 20" id="KW-0407">Ion channel</keyword>
<evidence type="ECO:0000256" key="19">
    <source>
        <dbReference type="ARBA" id="ARBA00037540"/>
    </source>
</evidence>
<keyword evidence="12" id="KW-0628">Postsynaptic cell membrane</keyword>
<keyword evidence="2" id="KW-1003">Cell membrane</keyword>
<keyword evidence="1 20" id="KW-0813">Transport</keyword>
<dbReference type="OMA" id="QFWIPDI"/>
<dbReference type="FunFam" id="1.20.58.390:FF:000080">
    <property type="entry name" value="5-hydroxytryptamine (serotonin) receptor 3C, ionotropic"/>
    <property type="match status" value="1"/>
</dbReference>
<evidence type="ECO:0000256" key="6">
    <source>
        <dbReference type="ARBA" id="ARBA00023018"/>
    </source>
</evidence>
<comment type="catalytic activity">
    <reaction evidence="18">
        <text>Ca(2+)(in) = Ca(2+)(out)</text>
        <dbReference type="Rhea" id="RHEA:29671"/>
        <dbReference type="ChEBI" id="CHEBI:29108"/>
    </reaction>
</comment>
<evidence type="ECO:0000256" key="11">
    <source>
        <dbReference type="ARBA" id="ARBA00023180"/>
    </source>
</evidence>
<dbReference type="SUPFAM" id="SSF90112">
    <property type="entry name" value="Neurotransmitter-gated ion-channel transmembrane pore"/>
    <property type="match status" value="1"/>
</dbReference>
<evidence type="ECO:0000256" key="1">
    <source>
        <dbReference type="ARBA" id="ARBA00022448"/>
    </source>
</evidence>
<evidence type="ECO:0000256" key="3">
    <source>
        <dbReference type="ARBA" id="ARBA00022692"/>
    </source>
</evidence>
<evidence type="ECO:0000256" key="4">
    <source>
        <dbReference type="ARBA" id="ARBA00022729"/>
    </source>
</evidence>
<feature type="transmembrane region" description="Helical" evidence="20">
    <location>
        <begin position="383"/>
        <end position="404"/>
    </location>
</feature>
<dbReference type="InterPro" id="IPR038050">
    <property type="entry name" value="Neuro_actylchol_rec"/>
</dbReference>
<dbReference type="InterPro" id="IPR006029">
    <property type="entry name" value="Neurotrans-gated_channel_TM"/>
</dbReference>
<reference evidence="23" key="3">
    <citation type="submission" date="2025-09" db="UniProtKB">
        <authorList>
            <consortium name="Ensembl"/>
        </authorList>
    </citation>
    <scope>IDENTIFICATION</scope>
</reference>
<dbReference type="eggNOG" id="KOG3645">
    <property type="taxonomic scope" value="Eukaryota"/>
</dbReference>
<dbReference type="FunFam" id="2.70.170.10:FF:000017">
    <property type="entry name" value="5-hydroxytryptamine receptor 3A"/>
    <property type="match status" value="1"/>
</dbReference>
<keyword evidence="7 20" id="KW-0406">Ion transport</keyword>
<dbReference type="Pfam" id="PF02931">
    <property type="entry name" value="Neur_chan_LBD"/>
    <property type="match status" value="1"/>
</dbReference>
<dbReference type="Pfam" id="PF02932">
    <property type="entry name" value="Neur_chan_memb"/>
    <property type="match status" value="1"/>
</dbReference>
<dbReference type="PANTHER" id="PTHR18945">
    <property type="entry name" value="NEUROTRANSMITTER GATED ION CHANNEL"/>
    <property type="match status" value="1"/>
</dbReference>
<dbReference type="AlphaFoldDB" id="H2V6D7"/>
<feature type="transmembrane region" description="Helical" evidence="20">
    <location>
        <begin position="240"/>
        <end position="257"/>
    </location>
</feature>
<keyword evidence="24" id="KW-1185">Reference proteome</keyword>
<evidence type="ECO:0000256" key="20">
    <source>
        <dbReference type="RuleBase" id="RU000687"/>
    </source>
</evidence>
<dbReference type="InterPro" id="IPR018000">
    <property type="entry name" value="Neurotransmitter_ion_chnl_CS"/>
</dbReference>
<comment type="similarity">
    <text evidence="20">Belongs to the ligand-gated ion channel (TC 1.A.9) family.</text>
</comment>
<evidence type="ECO:0000259" key="21">
    <source>
        <dbReference type="Pfam" id="PF02931"/>
    </source>
</evidence>
<evidence type="ECO:0000256" key="16">
    <source>
        <dbReference type="ARBA" id="ARBA00034430"/>
    </source>
</evidence>
<dbReference type="InParanoid" id="H2V6D7"/>
<accession>H2V6D7</accession>
<dbReference type="GO" id="GO:0004888">
    <property type="term" value="F:transmembrane signaling receptor activity"/>
    <property type="evidence" value="ECO:0007669"/>
    <property type="project" value="InterPro"/>
</dbReference>
<reference evidence="23 24" key="1">
    <citation type="journal article" date="2011" name="Genome Biol. Evol.">
        <title>Integration of the genetic map and genome assembly of fugu facilitates insights into distinct features of genome evolution in teleosts and mammals.</title>
        <authorList>
            <person name="Kai W."/>
            <person name="Kikuchi K."/>
            <person name="Tohari S."/>
            <person name="Chew A.K."/>
            <person name="Tay A."/>
            <person name="Fujiwara A."/>
            <person name="Hosoya S."/>
            <person name="Suetake H."/>
            <person name="Naruse K."/>
            <person name="Brenner S."/>
            <person name="Suzuki Y."/>
            <person name="Venkatesh B."/>
        </authorList>
    </citation>
    <scope>NUCLEOTIDE SEQUENCE [LARGE SCALE GENOMIC DNA]</scope>
</reference>
<dbReference type="InterPro" id="IPR036734">
    <property type="entry name" value="Neur_chan_lig-bd_sf"/>
</dbReference>
<dbReference type="InterPro" id="IPR006202">
    <property type="entry name" value="Neur_chan_lig-bd"/>
</dbReference>
<comment type="subcellular location">
    <subcellularLocation>
        <location evidence="15">Postsynaptic cell membrane</location>
        <topology evidence="15">Multi-pass membrane protein</topology>
    </subcellularLocation>
</comment>
<dbReference type="CDD" id="cd19063">
    <property type="entry name" value="LGIC_TM_5-HT3"/>
    <property type="match status" value="1"/>
</dbReference>
<evidence type="ECO:0000256" key="8">
    <source>
        <dbReference type="ARBA" id="ARBA00023136"/>
    </source>
</evidence>
<evidence type="ECO:0000256" key="15">
    <source>
        <dbReference type="ARBA" id="ARBA00034104"/>
    </source>
</evidence>
<evidence type="ECO:0000313" key="23">
    <source>
        <dbReference type="Ensembl" id="ENSTRUP00000044773.3"/>
    </source>
</evidence>
<dbReference type="InterPro" id="IPR036719">
    <property type="entry name" value="Neuro-gated_channel_TM_sf"/>
</dbReference>
<dbReference type="Ensembl" id="ENSTRUT00000044924.3">
    <property type="protein sequence ID" value="ENSTRUP00000044773.3"/>
    <property type="gene ID" value="ENSTRUG00000017463.3"/>
</dbReference>
<keyword evidence="13" id="KW-1071">Ligand-gated ion channel</keyword>
<dbReference type="GO" id="GO:0045211">
    <property type="term" value="C:postsynaptic membrane"/>
    <property type="evidence" value="ECO:0007669"/>
    <property type="project" value="UniProtKB-SubCell"/>
</dbReference>
<protein>
    <submittedName>
        <fullName evidence="23">Uncharacterized protein</fullName>
    </submittedName>
</protein>
<evidence type="ECO:0000256" key="7">
    <source>
        <dbReference type="ARBA" id="ARBA00023065"/>
    </source>
</evidence>
<dbReference type="InterPro" id="IPR049944">
    <property type="entry name" value="LGIC_TM_5-HT3"/>
</dbReference>
<name>H2V6D7_TAKRU</name>
<evidence type="ECO:0000256" key="14">
    <source>
        <dbReference type="ARBA" id="ARBA00023303"/>
    </source>
</evidence>
<feature type="transmembrane region" description="Helical" evidence="20">
    <location>
        <begin position="301"/>
        <end position="319"/>
    </location>
</feature>
<evidence type="ECO:0000256" key="2">
    <source>
        <dbReference type="ARBA" id="ARBA00022475"/>
    </source>
</evidence>
<keyword evidence="6" id="KW-0770">Synapse</keyword>
<dbReference type="Gene3D" id="2.70.170.10">
    <property type="entry name" value="Neurotransmitter-gated ion-channel ligand-binding domain"/>
    <property type="match status" value="1"/>
</dbReference>
<dbReference type="InterPro" id="IPR006201">
    <property type="entry name" value="Neur_channel"/>
</dbReference>
<organism evidence="23 24">
    <name type="scientific">Takifugu rubripes</name>
    <name type="common">Japanese pufferfish</name>
    <name type="synonym">Fugu rubripes</name>
    <dbReference type="NCBI Taxonomy" id="31033"/>
    <lineage>
        <taxon>Eukaryota</taxon>
        <taxon>Metazoa</taxon>
        <taxon>Chordata</taxon>
        <taxon>Craniata</taxon>
        <taxon>Vertebrata</taxon>
        <taxon>Euteleostomi</taxon>
        <taxon>Actinopterygii</taxon>
        <taxon>Neopterygii</taxon>
        <taxon>Teleostei</taxon>
        <taxon>Neoteleostei</taxon>
        <taxon>Acanthomorphata</taxon>
        <taxon>Eupercaria</taxon>
        <taxon>Tetraodontiformes</taxon>
        <taxon>Tetradontoidea</taxon>
        <taxon>Tetraodontidae</taxon>
        <taxon>Takifugu</taxon>
    </lineage>
</organism>
<dbReference type="STRING" id="31033.ENSTRUP00000044773"/>
<keyword evidence="8 20" id="KW-0472">Membrane</keyword>
<feature type="transmembrane region" description="Helical" evidence="20">
    <location>
        <begin position="269"/>
        <end position="289"/>
    </location>
</feature>
<evidence type="ECO:0000256" key="9">
    <source>
        <dbReference type="ARBA" id="ARBA00023157"/>
    </source>
</evidence>